<sequence>MHKIKELCFFSEQNTTKNENKIMIFKMTSILMTKKFEDLLLNLPEYSHLKNEKDNENFYLAAKFSVNYNIDDFYMVQYSLSWGDTRPRA</sequence>
<name>A0A0R0M0D9_9MICR</name>
<protein>
    <submittedName>
        <fullName evidence="1">Uncharacterized protein</fullName>
    </submittedName>
</protein>
<evidence type="ECO:0000313" key="1">
    <source>
        <dbReference type="EMBL" id="KRH94947.1"/>
    </source>
</evidence>
<dbReference type="EMBL" id="LGUB01000015">
    <property type="protein sequence ID" value="KRH94947.1"/>
    <property type="molecule type" value="Genomic_DNA"/>
</dbReference>
<evidence type="ECO:0000313" key="2">
    <source>
        <dbReference type="Proteomes" id="UP000051530"/>
    </source>
</evidence>
<dbReference type="VEuPathDB" id="MicrosporidiaDB:M153_9000024444"/>
<organism evidence="1 2">
    <name type="scientific">Pseudoloma neurophilia</name>
    <dbReference type="NCBI Taxonomy" id="146866"/>
    <lineage>
        <taxon>Eukaryota</taxon>
        <taxon>Fungi</taxon>
        <taxon>Fungi incertae sedis</taxon>
        <taxon>Microsporidia</taxon>
        <taxon>Pseudoloma</taxon>
    </lineage>
</organism>
<proteinExistence type="predicted"/>
<accession>A0A0R0M0D9</accession>
<dbReference type="Proteomes" id="UP000051530">
    <property type="component" value="Unassembled WGS sequence"/>
</dbReference>
<gene>
    <name evidence="1" type="ORF">M153_9000024444</name>
</gene>
<comment type="caution">
    <text evidence="1">The sequence shown here is derived from an EMBL/GenBank/DDBJ whole genome shotgun (WGS) entry which is preliminary data.</text>
</comment>
<reference evidence="1 2" key="1">
    <citation type="submission" date="2015-07" db="EMBL/GenBank/DDBJ databases">
        <title>The genome of Pseudoloma neurophilia, a relevant intracellular parasite of the zebrafish.</title>
        <authorList>
            <person name="Ndikumana S."/>
            <person name="Pelin A."/>
            <person name="Sanders J."/>
            <person name="Corradi N."/>
        </authorList>
    </citation>
    <scope>NUCLEOTIDE SEQUENCE [LARGE SCALE GENOMIC DNA]</scope>
    <source>
        <strain evidence="1 2">MK1</strain>
    </source>
</reference>
<dbReference type="AlphaFoldDB" id="A0A0R0M0D9"/>
<keyword evidence="2" id="KW-1185">Reference proteome</keyword>